<evidence type="ECO:0000313" key="3">
    <source>
        <dbReference type="Proteomes" id="UP000244755"/>
    </source>
</evidence>
<dbReference type="Gene3D" id="3.90.1530.10">
    <property type="entry name" value="Conserved hypothetical protein from pyrococcus furiosus pfu- 392566-001, ParB domain"/>
    <property type="match status" value="1"/>
</dbReference>
<name>A0A2R4WQ26_9HYPH</name>
<dbReference type="OrthoDB" id="4545778at2"/>
<dbReference type="KEGG" id="mee:DA075_24470"/>
<dbReference type="SUPFAM" id="SSF110849">
    <property type="entry name" value="ParB/Sulfiredoxin"/>
    <property type="match status" value="1"/>
</dbReference>
<organism evidence="2 3">
    <name type="scientific">Methylobacterium currus</name>
    <dbReference type="NCBI Taxonomy" id="2051553"/>
    <lineage>
        <taxon>Bacteria</taxon>
        <taxon>Pseudomonadati</taxon>
        <taxon>Pseudomonadota</taxon>
        <taxon>Alphaproteobacteria</taxon>
        <taxon>Hyphomicrobiales</taxon>
        <taxon>Methylobacteriaceae</taxon>
        <taxon>Methylobacterium</taxon>
    </lineage>
</organism>
<reference evidence="2 3" key="1">
    <citation type="submission" date="2018-04" db="EMBL/GenBank/DDBJ databases">
        <title>Methylobacterium sp. PR1016A genome.</title>
        <authorList>
            <person name="Park W."/>
        </authorList>
    </citation>
    <scope>NUCLEOTIDE SEQUENCE [LARGE SCALE GENOMIC DNA]</scope>
    <source>
        <strain evidence="2 3">PR1016A</strain>
    </source>
</reference>
<evidence type="ECO:0000259" key="1">
    <source>
        <dbReference type="SMART" id="SM00470"/>
    </source>
</evidence>
<proteinExistence type="predicted"/>
<feature type="domain" description="ParB-like N-terminal" evidence="1">
    <location>
        <begin position="24"/>
        <end position="116"/>
    </location>
</feature>
<accession>A0A2R4WQ26</accession>
<dbReference type="InterPro" id="IPR003115">
    <property type="entry name" value="ParB_N"/>
</dbReference>
<protein>
    <submittedName>
        <fullName evidence="2">Chromosome partitioning protein ParB</fullName>
    </submittedName>
</protein>
<keyword evidence="3" id="KW-1185">Reference proteome</keyword>
<dbReference type="InterPro" id="IPR036086">
    <property type="entry name" value="ParB/Sulfiredoxin_sf"/>
</dbReference>
<dbReference type="CDD" id="cd16387">
    <property type="entry name" value="ParB_N_Srx"/>
    <property type="match status" value="1"/>
</dbReference>
<gene>
    <name evidence="2" type="ORF">DA075_24470</name>
</gene>
<dbReference type="EMBL" id="CP028843">
    <property type="protein sequence ID" value="AWB23656.1"/>
    <property type="molecule type" value="Genomic_DNA"/>
</dbReference>
<evidence type="ECO:0000313" key="2">
    <source>
        <dbReference type="EMBL" id="AWB23656.1"/>
    </source>
</evidence>
<dbReference type="SMART" id="SM00470">
    <property type="entry name" value="ParB"/>
    <property type="match status" value="1"/>
</dbReference>
<sequence>MKPISIEGLGCRCNPDPGPAPMLQWVNIAKLVVDTSYQRNITPRSRTNIARIAANFRWAYFAPVVISPIEQDRFAIIDGQHRTTAAALCGHDSVPCQIVIAGETEQAAAFKAINANRTPVTTGDLFVAAKAAGEIWAVELDYICSCADVRLSNQGPPSDKSSFVTTRAVMALRLCLKRYGRDTLITALQSVTQTSNIDPGLLNPRMIKALCEVIDRTPEWRDSGLALLDAFDHIDLAAIQRRVQRDASLSEQTERLCQAIQSALCFQMMPLAAE</sequence>
<dbReference type="RefSeq" id="WP_099955435.1">
    <property type="nucleotide sequence ID" value="NZ_CP028843.1"/>
</dbReference>
<dbReference type="Proteomes" id="UP000244755">
    <property type="component" value="Chromosome 1"/>
</dbReference>
<dbReference type="AlphaFoldDB" id="A0A2R4WQ26"/>
<dbReference type="Pfam" id="PF02195">
    <property type="entry name" value="ParB_N"/>
    <property type="match status" value="1"/>
</dbReference>